<dbReference type="InterPro" id="IPR037138">
    <property type="entry name" value="His_deacetylse_dom_sf"/>
</dbReference>
<comment type="similarity">
    <text evidence="1">Belongs to the histone deacetylase family.</text>
</comment>
<gene>
    <name evidence="3" type="ORF">AUP42_02445</name>
</gene>
<evidence type="ECO:0000313" key="3">
    <source>
        <dbReference type="EMBL" id="KZB62928.1"/>
    </source>
</evidence>
<dbReference type="InterPro" id="IPR023801">
    <property type="entry name" value="His_deacetylse_dom"/>
</dbReference>
<sequence>MATLFVTHHSCIDHDPGPGHPEQPDRLRVIQRVLEAEEFMFLHREEAPKADLELIKKVHDPAYVDRVMAAIPQSGYEALDGDTYVSPASGDAALRAAGGVCVAIDAVMAGHERNAFVGVRPPGHHAEYDRAMGFCLFNNVAVGARYARDAYGIKRVAVMDFDVHHGNGTQDLFYNDPDLFYCSTHQWPLYPGTGAPDERGCANNILNVGLTAGAGTAEMKEAFEQSVLPGIAAFKPELLIISAGFDAHRNDPLAGLSFVESDFVWMTEQLLALAGEVCDNRVVSVLEGGYDLPSLAGCVAAHVRTLMTR</sequence>
<dbReference type="GO" id="GO:0040029">
    <property type="term" value="P:epigenetic regulation of gene expression"/>
    <property type="evidence" value="ECO:0007669"/>
    <property type="project" value="TreeGrafter"/>
</dbReference>
<evidence type="ECO:0000259" key="2">
    <source>
        <dbReference type="Pfam" id="PF00850"/>
    </source>
</evidence>
<dbReference type="Proteomes" id="UP000076335">
    <property type="component" value="Unassembled WGS sequence"/>
</dbReference>
<organism evidence="3 4">
    <name type="scientific">Thalassospira lucentensis</name>
    <dbReference type="NCBI Taxonomy" id="168935"/>
    <lineage>
        <taxon>Bacteria</taxon>
        <taxon>Pseudomonadati</taxon>
        <taxon>Pseudomonadota</taxon>
        <taxon>Alphaproteobacteria</taxon>
        <taxon>Rhodospirillales</taxon>
        <taxon>Thalassospiraceae</taxon>
        <taxon>Thalassospira</taxon>
    </lineage>
</organism>
<dbReference type="RefSeq" id="WP_062952420.1">
    <property type="nucleotide sequence ID" value="NZ_LPVY01000020.1"/>
</dbReference>
<feature type="domain" description="Histone deacetylase" evidence="2">
    <location>
        <begin position="20"/>
        <end position="306"/>
    </location>
</feature>
<proteinExistence type="inferred from homology"/>
<protein>
    <submittedName>
        <fullName evidence="3">Acetoin utilization protein</fullName>
    </submittedName>
</protein>
<dbReference type="EMBL" id="LPVY01000020">
    <property type="protein sequence ID" value="KZB62928.1"/>
    <property type="molecule type" value="Genomic_DNA"/>
</dbReference>
<evidence type="ECO:0000313" key="4">
    <source>
        <dbReference type="Proteomes" id="UP000076335"/>
    </source>
</evidence>
<dbReference type="Gene3D" id="3.40.800.20">
    <property type="entry name" value="Histone deacetylase domain"/>
    <property type="match status" value="1"/>
</dbReference>
<dbReference type="PANTHER" id="PTHR10625">
    <property type="entry name" value="HISTONE DEACETYLASE HDAC1-RELATED"/>
    <property type="match status" value="1"/>
</dbReference>
<dbReference type="SUPFAM" id="SSF52768">
    <property type="entry name" value="Arginase/deacetylase"/>
    <property type="match status" value="1"/>
</dbReference>
<dbReference type="GO" id="GO:0004407">
    <property type="term" value="F:histone deacetylase activity"/>
    <property type="evidence" value="ECO:0007669"/>
    <property type="project" value="TreeGrafter"/>
</dbReference>
<name>A0A154L3A1_9PROT</name>
<comment type="caution">
    <text evidence="3">The sequence shown here is derived from an EMBL/GenBank/DDBJ whole genome shotgun (WGS) entry which is preliminary data.</text>
</comment>
<reference evidence="3 4" key="1">
    <citation type="submission" date="2015-12" db="EMBL/GenBank/DDBJ databases">
        <title>Genome sequence of Thalassospira lucentensis MCCC 1A02072.</title>
        <authorList>
            <person name="Lu L."/>
            <person name="Lai Q."/>
            <person name="Shao Z."/>
            <person name="Qian P."/>
        </authorList>
    </citation>
    <scope>NUCLEOTIDE SEQUENCE [LARGE SCALE GENOMIC DNA]</scope>
    <source>
        <strain evidence="3 4">MCCC 1A02072</strain>
    </source>
</reference>
<dbReference type="OrthoDB" id="9808367at2"/>
<dbReference type="CDD" id="cd11599">
    <property type="entry name" value="HDAC_classII_2"/>
    <property type="match status" value="1"/>
</dbReference>
<dbReference type="PANTHER" id="PTHR10625:SF10">
    <property type="entry name" value="HISTONE DEACETYLASE HDAC1"/>
    <property type="match status" value="1"/>
</dbReference>
<dbReference type="InterPro" id="IPR023696">
    <property type="entry name" value="Ureohydrolase_dom_sf"/>
</dbReference>
<accession>A0A154L3A1</accession>
<evidence type="ECO:0000256" key="1">
    <source>
        <dbReference type="ARBA" id="ARBA00005947"/>
    </source>
</evidence>
<dbReference type="PRINTS" id="PR01270">
    <property type="entry name" value="HDASUPER"/>
</dbReference>
<dbReference type="Pfam" id="PF00850">
    <property type="entry name" value="Hist_deacetyl"/>
    <property type="match status" value="1"/>
</dbReference>
<dbReference type="AlphaFoldDB" id="A0A154L3A1"/>
<dbReference type="InterPro" id="IPR000286">
    <property type="entry name" value="HDACs"/>
</dbReference>